<feature type="region of interest" description="Disordered" evidence="1">
    <location>
        <begin position="134"/>
        <end position="153"/>
    </location>
</feature>
<dbReference type="InterPro" id="IPR004244">
    <property type="entry name" value="Transposase_22"/>
</dbReference>
<keyword evidence="3" id="KW-1185">Reference proteome</keyword>
<evidence type="ECO:0000313" key="2">
    <source>
        <dbReference type="EMBL" id="CAH2248206.1"/>
    </source>
</evidence>
<feature type="compositionally biased region" description="Polar residues" evidence="1">
    <location>
        <begin position="139"/>
        <end position="153"/>
    </location>
</feature>
<dbReference type="Gene3D" id="3.30.250.20">
    <property type="entry name" value="L1 transposable element, C-terminal domain"/>
    <property type="match status" value="1"/>
</dbReference>
<sequence length="153" mass="17400">MERAHRAQGPLRQDGSPTDVVCCLHLRSLKDKIMAVARGSAAVRFRGSDVSLFHDLSSLTLDARRARKPVTSILRDKRILYRWGFPFSLQVKHGHTWLAVRWPEEVPGLMRALNLPQPRVRNWILEEATAARRDPLTPNGYTEASTTERAPPR</sequence>
<name>A0AAD1RCE1_PELCU</name>
<dbReference type="PANTHER" id="PTHR11505">
    <property type="entry name" value="L1 TRANSPOSABLE ELEMENT-RELATED"/>
    <property type="match status" value="1"/>
</dbReference>
<reference evidence="2" key="1">
    <citation type="submission" date="2022-03" db="EMBL/GenBank/DDBJ databases">
        <authorList>
            <person name="Alioto T."/>
            <person name="Alioto T."/>
            <person name="Gomez Garrido J."/>
        </authorList>
    </citation>
    <scope>NUCLEOTIDE SEQUENCE</scope>
</reference>
<proteinExistence type="predicted"/>
<dbReference type="Proteomes" id="UP001295444">
    <property type="component" value="Chromosome 02"/>
</dbReference>
<evidence type="ECO:0000256" key="1">
    <source>
        <dbReference type="SAM" id="MobiDB-lite"/>
    </source>
</evidence>
<feature type="non-terminal residue" evidence="2">
    <location>
        <position position="153"/>
    </location>
</feature>
<gene>
    <name evidence="2" type="ORF">PECUL_23A024822</name>
</gene>
<organism evidence="2 3">
    <name type="scientific">Pelobates cultripes</name>
    <name type="common">Western spadefoot toad</name>
    <dbReference type="NCBI Taxonomy" id="61616"/>
    <lineage>
        <taxon>Eukaryota</taxon>
        <taxon>Metazoa</taxon>
        <taxon>Chordata</taxon>
        <taxon>Craniata</taxon>
        <taxon>Vertebrata</taxon>
        <taxon>Euteleostomi</taxon>
        <taxon>Amphibia</taxon>
        <taxon>Batrachia</taxon>
        <taxon>Anura</taxon>
        <taxon>Pelobatoidea</taxon>
        <taxon>Pelobatidae</taxon>
        <taxon>Pelobates</taxon>
    </lineage>
</organism>
<dbReference type="AlphaFoldDB" id="A0AAD1RCE1"/>
<accession>A0AAD1RCE1</accession>
<protein>
    <submittedName>
        <fullName evidence="2">Uncharacterized protein</fullName>
    </submittedName>
</protein>
<dbReference type="InterPro" id="IPR042566">
    <property type="entry name" value="L1_C"/>
</dbReference>
<dbReference type="EMBL" id="OW240913">
    <property type="protein sequence ID" value="CAH2248206.1"/>
    <property type="molecule type" value="Genomic_DNA"/>
</dbReference>
<evidence type="ECO:0000313" key="3">
    <source>
        <dbReference type="Proteomes" id="UP001295444"/>
    </source>
</evidence>